<dbReference type="SUPFAM" id="SSF53623">
    <property type="entry name" value="MurD-like peptide ligases, catalytic domain"/>
    <property type="match status" value="1"/>
</dbReference>
<keyword evidence="12" id="KW-0961">Cell wall biogenesis/degradation</keyword>
<keyword evidence="7" id="KW-0547">Nucleotide-binding</keyword>
<dbReference type="GO" id="GO:0071555">
    <property type="term" value="P:cell wall organization"/>
    <property type="evidence" value="ECO:0007669"/>
    <property type="project" value="UniProtKB-KW"/>
</dbReference>
<keyword evidence="8" id="KW-0067">ATP-binding</keyword>
<dbReference type="GO" id="GO:0005524">
    <property type="term" value="F:ATP binding"/>
    <property type="evidence" value="ECO:0007669"/>
    <property type="project" value="UniProtKB-KW"/>
</dbReference>
<evidence type="ECO:0000256" key="4">
    <source>
        <dbReference type="ARBA" id="ARBA00022490"/>
    </source>
</evidence>
<evidence type="ECO:0000259" key="15">
    <source>
        <dbReference type="Pfam" id="PF01225"/>
    </source>
</evidence>
<feature type="domain" description="Mur ligase N-terminal catalytic" evidence="15">
    <location>
        <begin position="3"/>
        <end position="101"/>
    </location>
</feature>
<evidence type="ECO:0000256" key="10">
    <source>
        <dbReference type="ARBA" id="ARBA00022984"/>
    </source>
</evidence>
<dbReference type="AlphaFoldDB" id="A0A9D0Z2B1"/>
<dbReference type="Pfam" id="PF02875">
    <property type="entry name" value="Mur_ligase_C"/>
    <property type="match status" value="1"/>
</dbReference>
<dbReference type="Gene3D" id="3.40.50.720">
    <property type="entry name" value="NAD(P)-binding Rossmann-like Domain"/>
    <property type="match status" value="1"/>
</dbReference>
<reference evidence="18" key="1">
    <citation type="submission" date="2020-10" db="EMBL/GenBank/DDBJ databases">
        <authorList>
            <person name="Gilroy R."/>
        </authorList>
    </citation>
    <scope>NUCLEOTIDE SEQUENCE</scope>
    <source>
        <strain evidence="18">CHK165-10780</strain>
    </source>
</reference>
<dbReference type="Gene3D" id="3.90.190.20">
    <property type="entry name" value="Mur ligase, C-terminal domain"/>
    <property type="match status" value="1"/>
</dbReference>
<dbReference type="GO" id="GO:0008763">
    <property type="term" value="F:UDP-N-acetylmuramate-L-alanine ligase activity"/>
    <property type="evidence" value="ECO:0007669"/>
    <property type="project" value="UniProtKB-UniRule"/>
</dbReference>
<dbReference type="InterPro" id="IPR005758">
    <property type="entry name" value="UDP-N-AcMur_Ala_ligase_MurC"/>
</dbReference>
<dbReference type="GO" id="GO:0009252">
    <property type="term" value="P:peptidoglycan biosynthetic process"/>
    <property type="evidence" value="ECO:0007669"/>
    <property type="project" value="UniProtKB-UniRule"/>
</dbReference>
<evidence type="ECO:0000259" key="17">
    <source>
        <dbReference type="Pfam" id="PF08245"/>
    </source>
</evidence>
<dbReference type="InterPro" id="IPR004101">
    <property type="entry name" value="Mur_ligase_C"/>
</dbReference>
<evidence type="ECO:0000313" key="18">
    <source>
        <dbReference type="EMBL" id="HIQ65158.1"/>
    </source>
</evidence>
<dbReference type="EC" id="6.3.2.8" evidence="3 14"/>
<dbReference type="Pfam" id="PF08245">
    <property type="entry name" value="Mur_ligase_M"/>
    <property type="match status" value="1"/>
</dbReference>
<evidence type="ECO:0000256" key="8">
    <source>
        <dbReference type="ARBA" id="ARBA00022840"/>
    </source>
</evidence>
<protein>
    <recommendedName>
        <fullName evidence="3 14">UDP-N-acetylmuramate--L-alanine ligase</fullName>
        <ecNumber evidence="3 14">6.3.2.8</ecNumber>
    </recommendedName>
</protein>
<evidence type="ECO:0000256" key="6">
    <source>
        <dbReference type="ARBA" id="ARBA00022618"/>
    </source>
</evidence>
<keyword evidence="5 18" id="KW-0436">Ligase</keyword>
<dbReference type="PANTHER" id="PTHR43445">
    <property type="entry name" value="UDP-N-ACETYLMURAMATE--L-ALANINE LIGASE-RELATED"/>
    <property type="match status" value="1"/>
</dbReference>
<evidence type="ECO:0000256" key="5">
    <source>
        <dbReference type="ARBA" id="ARBA00022598"/>
    </source>
</evidence>
<dbReference type="SUPFAM" id="SSF51984">
    <property type="entry name" value="MurCD N-terminal domain"/>
    <property type="match status" value="1"/>
</dbReference>
<keyword evidence="9" id="KW-0133">Cell shape</keyword>
<name>A0A9D0Z2B1_9FIRM</name>
<keyword evidence="4" id="KW-0963">Cytoplasm</keyword>
<dbReference type="GO" id="GO:0051301">
    <property type="term" value="P:cell division"/>
    <property type="evidence" value="ECO:0007669"/>
    <property type="project" value="UniProtKB-KW"/>
</dbReference>
<keyword evidence="11" id="KW-0131">Cell cycle</keyword>
<feature type="domain" description="Mur ligase central" evidence="17">
    <location>
        <begin position="106"/>
        <end position="274"/>
    </location>
</feature>
<evidence type="ECO:0000256" key="11">
    <source>
        <dbReference type="ARBA" id="ARBA00023306"/>
    </source>
</evidence>
<dbReference type="InterPro" id="IPR013221">
    <property type="entry name" value="Mur_ligase_cen"/>
</dbReference>
<dbReference type="InterPro" id="IPR036615">
    <property type="entry name" value="Mur_ligase_C_dom_sf"/>
</dbReference>
<evidence type="ECO:0000256" key="12">
    <source>
        <dbReference type="ARBA" id="ARBA00023316"/>
    </source>
</evidence>
<dbReference type="GO" id="GO:0005737">
    <property type="term" value="C:cytoplasm"/>
    <property type="evidence" value="ECO:0007669"/>
    <property type="project" value="UniProtKB-SubCell"/>
</dbReference>
<keyword evidence="6" id="KW-0132">Cell division</keyword>
<dbReference type="EMBL" id="DVFU01000106">
    <property type="protein sequence ID" value="HIQ65158.1"/>
    <property type="molecule type" value="Genomic_DNA"/>
</dbReference>
<organism evidence="18 19">
    <name type="scientific">Candidatus Faecenecus gallistercoris</name>
    <dbReference type="NCBI Taxonomy" id="2840793"/>
    <lineage>
        <taxon>Bacteria</taxon>
        <taxon>Bacillati</taxon>
        <taxon>Bacillota</taxon>
        <taxon>Bacillota incertae sedis</taxon>
        <taxon>Candidatus Faecenecus</taxon>
    </lineage>
</organism>
<dbReference type="NCBIfam" id="TIGR01082">
    <property type="entry name" value="murC"/>
    <property type="match status" value="1"/>
</dbReference>
<dbReference type="GO" id="GO:0008360">
    <property type="term" value="P:regulation of cell shape"/>
    <property type="evidence" value="ECO:0007669"/>
    <property type="project" value="UniProtKB-KW"/>
</dbReference>
<feature type="domain" description="Mur ligase C-terminal" evidence="16">
    <location>
        <begin position="297"/>
        <end position="414"/>
    </location>
</feature>
<evidence type="ECO:0000256" key="13">
    <source>
        <dbReference type="ARBA" id="ARBA00047833"/>
    </source>
</evidence>
<evidence type="ECO:0000256" key="1">
    <source>
        <dbReference type="ARBA" id="ARBA00004496"/>
    </source>
</evidence>
<reference evidence="18" key="2">
    <citation type="journal article" date="2021" name="PeerJ">
        <title>Extensive microbial diversity within the chicken gut microbiome revealed by metagenomics and culture.</title>
        <authorList>
            <person name="Gilroy R."/>
            <person name="Ravi A."/>
            <person name="Getino M."/>
            <person name="Pursley I."/>
            <person name="Horton D.L."/>
            <person name="Alikhan N.F."/>
            <person name="Baker D."/>
            <person name="Gharbi K."/>
            <person name="Hall N."/>
            <person name="Watson M."/>
            <person name="Adriaenssens E.M."/>
            <person name="Foster-Nyarko E."/>
            <person name="Jarju S."/>
            <person name="Secka A."/>
            <person name="Antonio M."/>
            <person name="Oren A."/>
            <person name="Chaudhuri R.R."/>
            <person name="La Ragione R."/>
            <person name="Hildebrand F."/>
            <person name="Pallen M.J."/>
        </authorList>
    </citation>
    <scope>NUCLEOTIDE SEQUENCE</scope>
    <source>
        <strain evidence="18">CHK165-10780</strain>
    </source>
</reference>
<evidence type="ECO:0000256" key="2">
    <source>
        <dbReference type="ARBA" id="ARBA00004752"/>
    </source>
</evidence>
<evidence type="ECO:0000256" key="3">
    <source>
        <dbReference type="ARBA" id="ARBA00012211"/>
    </source>
</evidence>
<keyword evidence="10" id="KW-0573">Peptidoglycan synthesis</keyword>
<comment type="caution">
    <text evidence="18">The sequence shown here is derived from an EMBL/GenBank/DDBJ whole genome shotgun (WGS) entry which is preliminary data.</text>
</comment>
<dbReference type="InterPro" id="IPR000713">
    <property type="entry name" value="Mur_ligase_N"/>
</dbReference>
<comment type="subcellular location">
    <subcellularLocation>
        <location evidence="1">Cytoplasm</location>
    </subcellularLocation>
</comment>
<evidence type="ECO:0000313" key="19">
    <source>
        <dbReference type="Proteomes" id="UP000886725"/>
    </source>
</evidence>
<accession>A0A9D0Z2B1</accession>
<dbReference type="SUPFAM" id="SSF53244">
    <property type="entry name" value="MurD-like peptide ligases, peptide-binding domain"/>
    <property type="match status" value="1"/>
</dbReference>
<evidence type="ECO:0000259" key="16">
    <source>
        <dbReference type="Pfam" id="PF02875"/>
    </source>
</evidence>
<proteinExistence type="predicted"/>
<dbReference type="InterPro" id="IPR036565">
    <property type="entry name" value="Mur-like_cat_sf"/>
</dbReference>
<comment type="catalytic activity">
    <reaction evidence="13">
        <text>UDP-N-acetyl-alpha-D-muramate + L-alanine + ATP = UDP-N-acetyl-alpha-D-muramoyl-L-alanine + ADP + phosphate + H(+)</text>
        <dbReference type="Rhea" id="RHEA:23372"/>
        <dbReference type="ChEBI" id="CHEBI:15378"/>
        <dbReference type="ChEBI" id="CHEBI:30616"/>
        <dbReference type="ChEBI" id="CHEBI:43474"/>
        <dbReference type="ChEBI" id="CHEBI:57972"/>
        <dbReference type="ChEBI" id="CHEBI:70757"/>
        <dbReference type="ChEBI" id="CHEBI:83898"/>
        <dbReference type="ChEBI" id="CHEBI:456216"/>
        <dbReference type="EC" id="6.3.2.8"/>
    </reaction>
</comment>
<comment type="pathway">
    <text evidence="2">Cell wall biogenesis; peptidoglycan biosynthesis.</text>
</comment>
<sequence>MKYYCIGIKGSGMSTLAQILYDLGNEVSGYDDSTERKYTQEGLEKRGIKVYHDHTHPIDKDTIVTYSKAFQEDHPELQRVRALGLKIISYNELLGHLTEQFETTCVCGTHGKTTTSLLISHILQDTIGCNYFVGDGSGFASCENTRFIMESCEYNRHFLAYHPTNVVLTNIELEHTECYDGIEDIIRTFQTFVSSANGLIVMCGDDKNVRKIKTHTQTIYYGFDETNDLVAKNVKLTSLGSEFDVYQNGTFYGHFDLPLFGRHMILNALAAIAICDYYGIGAKEIENSVHTFHGAKRRFKEIVAGDVVIIDDYAHHPTELRVTLEAAHQKYPEKELVAVFLPNTYSRTLALLDDFVEVLKKADKAYIMDIHCDRERREDYQNVSSDMIIERVPNSEKISEDTVQKLLTHKNAVICFMSCADIYIIERKFEDLLGVEHD</sequence>
<dbReference type="Proteomes" id="UP000886725">
    <property type="component" value="Unassembled WGS sequence"/>
</dbReference>
<evidence type="ECO:0000256" key="14">
    <source>
        <dbReference type="NCBIfam" id="TIGR01082"/>
    </source>
</evidence>
<gene>
    <name evidence="18" type="primary">murC</name>
    <name evidence="18" type="ORF">IAC85_05410</name>
</gene>
<dbReference type="Gene3D" id="3.40.1190.10">
    <property type="entry name" value="Mur-like, catalytic domain"/>
    <property type="match status" value="1"/>
</dbReference>
<dbReference type="InterPro" id="IPR050061">
    <property type="entry name" value="MurCDEF_pg_biosynth"/>
</dbReference>
<evidence type="ECO:0000256" key="9">
    <source>
        <dbReference type="ARBA" id="ARBA00022960"/>
    </source>
</evidence>
<evidence type="ECO:0000256" key="7">
    <source>
        <dbReference type="ARBA" id="ARBA00022741"/>
    </source>
</evidence>
<dbReference type="Pfam" id="PF01225">
    <property type="entry name" value="Mur_ligase"/>
    <property type="match status" value="1"/>
</dbReference>
<dbReference type="PANTHER" id="PTHR43445:SF3">
    <property type="entry name" value="UDP-N-ACETYLMURAMATE--L-ALANINE LIGASE"/>
    <property type="match status" value="1"/>
</dbReference>